<feature type="chain" id="PRO_5041405311" description="Lipoprotein" evidence="1">
    <location>
        <begin position="24"/>
        <end position="147"/>
    </location>
</feature>
<sequence length="147" mass="16906">MKRWTLLLPFTVMLLAACSKEPAAYMISGSEIAITVERIRPYFWSSGWDMDLIARQHPNCQRRHHLKPTSGDKVKVDVFSPERGVFILRQGKRWYVTDLRTCGFDTFKEPPPEPGELIGTFREKDGTFQFVENKDRAAKAETPTEGE</sequence>
<evidence type="ECO:0000256" key="1">
    <source>
        <dbReference type="SAM" id="SignalP"/>
    </source>
</evidence>
<proteinExistence type="predicted"/>
<feature type="signal peptide" evidence="1">
    <location>
        <begin position="1"/>
        <end position="23"/>
    </location>
</feature>
<dbReference type="PROSITE" id="PS51257">
    <property type="entry name" value="PROKAR_LIPOPROTEIN"/>
    <property type="match status" value="1"/>
</dbReference>
<gene>
    <name evidence="2" type="ORF">OHM77_11960</name>
</gene>
<keyword evidence="1" id="KW-0732">Signal</keyword>
<dbReference type="AlphaFoldDB" id="A0AA49IYF6"/>
<accession>A0AA49IYF6</accession>
<organism evidence="2">
    <name type="scientific">Candidatus Nitricoxidivorans perseverans</name>
    <dbReference type="NCBI Taxonomy" id="2975601"/>
    <lineage>
        <taxon>Bacteria</taxon>
        <taxon>Pseudomonadati</taxon>
        <taxon>Pseudomonadota</taxon>
        <taxon>Betaproteobacteria</taxon>
        <taxon>Nitrosomonadales</taxon>
        <taxon>Sterolibacteriaceae</taxon>
        <taxon>Candidatus Nitricoxidivorans</taxon>
    </lineage>
</organism>
<dbReference type="KEGG" id="npv:OHM77_11960"/>
<name>A0AA49IYF6_9PROT</name>
<dbReference type="Proteomes" id="UP001234916">
    <property type="component" value="Chromosome"/>
</dbReference>
<protein>
    <recommendedName>
        <fullName evidence="3">Lipoprotein</fullName>
    </recommendedName>
</protein>
<evidence type="ECO:0008006" key="3">
    <source>
        <dbReference type="Google" id="ProtNLM"/>
    </source>
</evidence>
<evidence type="ECO:0000313" key="2">
    <source>
        <dbReference type="EMBL" id="WIM05386.1"/>
    </source>
</evidence>
<dbReference type="EMBL" id="CP107246">
    <property type="protein sequence ID" value="WIM05386.1"/>
    <property type="molecule type" value="Genomic_DNA"/>
</dbReference>
<reference evidence="2" key="1">
    <citation type="journal article" date="2023" name="Nat. Microbiol.">
        <title>Enrichment and characterization of a nitric oxide-reducing microbial community in a continuous bioreactor.</title>
        <authorList>
            <person name="Garrido-Amador P."/>
            <person name="Stortenbeker N."/>
            <person name="Wessels H.J.C.T."/>
            <person name="Speth D.R."/>
            <person name="Garcia-Heredia I."/>
            <person name="Kartal B."/>
        </authorList>
    </citation>
    <scope>NUCLEOTIDE SEQUENCE</scope>
    <source>
        <strain evidence="2">MAG1</strain>
    </source>
</reference>